<evidence type="ECO:0000259" key="17">
    <source>
        <dbReference type="Pfam" id="PF02706"/>
    </source>
</evidence>
<feature type="transmembrane region" description="Helical" evidence="16">
    <location>
        <begin position="316"/>
        <end position="337"/>
    </location>
</feature>
<keyword evidence="11" id="KW-0067">ATP-binding</keyword>
<sequence length="607" mass="65052">MDDTDIDLRRVFALLQRQSRLIITTVIAVVTLAGIVAFALPPSFSSTALVLVDPSRKNLLDPDQHASASSSDSARIDSEVEILRSNTVLLKVIEAVGLTGEGGPAAAPSLRQQVAAFFGLANTSAPDTDPDAALNQTLESLRSAISIKRRGLTYVISIQARSSDPVQSAGLANALAQAYIDDQIAAKITRTLASRDILQARVAQARQAVVSAEGALAAFVRANAATGTADAAQANFTLNTPLAQQQLQQTFTSNLPADILTQTYGLQQSAEVARQQYETLLSRVHDLETQADLQVADSRLVSAALTPQSPSFPNRLLIVGMAALLGLGLGVVLAVLYENYIGGFTSKAQMASVLRARVATAIPRQREQSDKQSLANLMIAEPLSVFAESVRRLRATLEQSLRRQADTGTGGKVVMISSAAPDEGKSTLALALARSYALSGRRVLLIDCDLRKPSLHRHLHIEPSHGLMDYLDGDSNDLASIISRDSLTSATIIIGAHVSDLPTDQLLTSAAFSRLMEAVRDTFEVVVIDTPPVGPVVDSLYVAPFVDAIVFVTKWASTSQIEARQALTSLLDVKLPHAEVVAVINQQDQPRSVYRRKYKGYYAEEAT</sequence>
<evidence type="ECO:0000256" key="13">
    <source>
        <dbReference type="ARBA" id="ARBA00023136"/>
    </source>
</evidence>
<evidence type="ECO:0000256" key="16">
    <source>
        <dbReference type="SAM" id="Phobius"/>
    </source>
</evidence>
<feature type="domain" description="AAA" evidence="18">
    <location>
        <begin position="422"/>
        <end position="533"/>
    </location>
</feature>
<protein>
    <recommendedName>
        <fullName evidence="4">non-specific protein-tyrosine kinase</fullName>
        <ecNumber evidence="4">2.7.10.2</ecNumber>
    </recommendedName>
</protein>
<evidence type="ECO:0000256" key="3">
    <source>
        <dbReference type="ARBA" id="ARBA00008883"/>
    </source>
</evidence>
<dbReference type="EMBL" id="FQVC01000002">
    <property type="protein sequence ID" value="SHE64487.1"/>
    <property type="molecule type" value="Genomic_DNA"/>
</dbReference>
<comment type="similarity">
    <text evidence="3">Belongs to the etk/wzc family.</text>
</comment>
<keyword evidence="14" id="KW-0829">Tyrosine-protein kinase</keyword>
<dbReference type="InterPro" id="IPR032807">
    <property type="entry name" value="GNVR"/>
</dbReference>
<dbReference type="Proteomes" id="UP000184533">
    <property type="component" value="Unassembled WGS sequence"/>
</dbReference>
<evidence type="ECO:0000313" key="22">
    <source>
        <dbReference type="Proteomes" id="UP000033608"/>
    </source>
</evidence>
<evidence type="ECO:0000256" key="8">
    <source>
        <dbReference type="ARBA" id="ARBA00022692"/>
    </source>
</evidence>
<evidence type="ECO:0000256" key="10">
    <source>
        <dbReference type="ARBA" id="ARBA00022777"/>
    </source>
</evidence>
<dbReference type="Pfam" id="PF02706">
    <property type="entry name" value="Wzz"/>
    <property type="match status" value="1"/>
</dbReference>
<evidence type="ECO:0000259" key="19">
    <source>
        <dbReference type="Pfam" id="PF13807"/>
    </source>
</evidence>
<dbReference type="Gene3D" id="3.40.50.300">
    <property type="entry name" value="P-loop containing nucleotide triphosphate hydrolases"/>
    <property type="match status" value="1"/>
</dbReference>
<dbReference type="InterPro" id="IPR025669">
    <property type="entry name" value="AAA_dom"/>
</dbReference>
<dbReference type="EMBL" id="LAJF01000137">
    <property type="protein sequence ID" value="KKB77280.1"/>
    <property type="molecule type" value="Genomic_DNA"/>
</dbReference>
<reference evidence="20 22" key="1">
    <citation type="submission" date="2015-03" db="EMBL/GenBank/DDBJ databases">
        <authorList>
            <person name="Hassan Y.I."/>
            <person name="Lepp D."/>
            <person name="Zhou T."/>
        </authorList>
    </citation>
    <scope>NUCLEOTIDE SEQUENCE [LARGE SCALE GENOMIC DNA]</scope>
    <source>
        <strain evidence="20 22">DSM 17137</strain>
    </source>
</reference>
<evidence type="ECO:0000259" key="18">
    <source>
        <dbReference type="Pfam" id="PF13614"/>
    </source>
</evidence>
<dbReference type="GO" id="GO:0005886">
    <property type="term" value="C:plasma membrane"/>
    <property type="evidence" value="ECO:0007669"/>
    <property type="project" value="UniProtKB-SubCell"/>
</dbReference>
<dbReference type="InterPro" id="IPR003856">
    <property type="entry name" value="LPS_length_determ_N"/>
</dbReference>
<organism evidence="20 22">
    <name type="scientific">Devosia limi DSM 17137</name>
    <dbReference type="NCBI Taxonomy" id="1121477"/>
    <lineage>
        <taxon>Bacteria</taxon>
        <taxon>Pseudomonadati</taxon>
        <taxon>Pseudomonadota</taxon>
        <taxon>Alphaproteobacteria</taxon>
        <taxon>Hyphomicrobiales</taxon>
        <taxon>Devosiaceae</taxon>
        <taxon>Devosia</taxon>
    </lineage>
</organism>
<feature type="domain" description="Tyrosine-protein kinase G-rich" evidence="19">
    <location>
        <begin position="266"/>
        <end position="336"/>
    </location>
</feature>
<keyword evidence="12 16" id="KW-1133">Transmembrane helix</keyword>
<dbReference type="PANTHER" id="PTHR32309">
    <property type="entry name" value="TYROSINE-PROTEIN KINASE"/>
    <property type="match status" value="1"/>
</dbReference>
<evidence type="ECO:0000256" key="11">
    <source>
        <dbReference type="ARBA" id="ARBA00022840"/>
    </source>
</evidence>
<dbReference type="STRING" id="1121477.SAMN02745223_00770"/>
<evidence type="ECO:0000256" key="4">
    <source>
        <dbReference type="ARBA" id="ARBA00011903"/>
    </source>
</evidence>
<dbReference type="PANTHER" id="PTHR32309:SF13">
    <property type="entry name" value="FERRIC ENTEROBACTIN TRANSPORT PROTEIN FEPE"/>
    <property type="match status" value="1"/>
</dbReference>
<keyword evidence="7" id="KW-0808">Transferase</keyword>
<dbReference type="AlphaFoldDB" id="A0A0F5L4Y2"/>
<evidence type="ECO:0000313" key="23">
    <source>
        <dbReference type="Proteomes" id="UP000184533"/>
    </source>
</evidence>
<keyword evidence="6" id="KW-0997">Cell inner membrane</keyword>
<keyword evidence="22" id="KW-1185">Reference proteome</keyword>
<keyword evidence="13 16" id="KW-0472">Membrane</keyword>
<keyword evidence="10" id="KW-0418">Kinase</keyword>
<evidence type="ECO:0000256" key="12">
    <source>
        <dbReference type="ARBA" id="ARBA00022989"/>
    </source>
</evidence>
<proteinExistence type="inferred from homology"/>
<accession>A0A0F5L4Y2</accession>
<evidence type="ECO:0000256" key="14">
    <source>
        <dbReference type="ARBA" id="ARBA00023137"/>
    </source>
</evidence>
<comment type="subcellular location">
    <subcellularLocation>
        <location evidence="1">Cell inner membrane</location>
        <topology evidence="1">Multi-pass membrane protein</topology>
    </subcellularLocation>
</comment>
<dbReference type="RefSeq" id="WP_046136683.1">
    <property type="nucleotide sequence ID" value="NZ_FQVC01000002.1"/>
</dbReference>
<dbReference type="CDD" id="cd05387">
    <property type="entry name" value="BY-kinase"/>
    <property type="match status" value="1"/>
</dbReference>
<dbReference type="EC" id="2.7.10.2" evidence="4"/>
<feature type="transmembrane region" description="Helical" evidence="16">
    <location>
        <begin position="21"/>
        <end position="40"/>
    </location>
</feature>
<evidence type="ECO:0000256" key="5">
    <source>
        <dbReference type="ARBA" id="ARBA00022475"/>
    </source>
</evidence>
<evidence type="ECO:0000256" key="15">
    <source>
        <dbReference type="ARBA" id="ARBA00051245"/>
    </source>
</evidence>
<dbReference type="InterPro" id="IPR050445">
    <property type="entry name" value="Bact_polysacc_biosynth/exp"/>
</dbReference>
<evidence type="ECO:0000256" key="6">
    <source>
        <dbReference type="ARBA" id="ARBA00022519"/>
    </source>
</evidence>
<dbReference type="InterPro" id="IPR005702">
    <property type="entry name" value="Wzc-like_C"/>
</dbReference>
<dbReference type="Pfam" id="PF13614">
    <property type="entry name" value="AAA_31"/>
    <property type="match status" value="1"/>
</dbReference>
<keyword evidence="8 16" id="KW-0812">Transmembrane</keyword>
<gene>
    <name evidence="21" type="ORF">SAMN02745223_00770</name>
    <name evidence="20" type="ORF">VW29_18065</name>
</gene>
<dbReference type="OrthoDB" id="230260at2"/>
<evidence type="ECO:0000256" key="7">
    <source>
        <dbReference type="ARBA" id="ARBA00022679"/>
    </source>
</evidence>
<keyword evidence="9" id="KW-0547">Nucleotide-binding</keyword>
<dbReference type="InterPro" id="IPR027417">
    <property type="entry name" value="P-loop_NTPase"/>
</dbReference>
<dbReference type="Proteomes" id="UP000033608">
    <property type="component" value="Unassembled WGS sequence"/>
</dbReference>
<evidence type="ECO:0000256" key="2">
    <source>
        <dbReference type="ARBA" id="ARBA00007316"/>
    </source>
</evidence>
<evidence type="ECO:0000313" key="20">
    <source>
        <dbReference type="EMBL" id="KKB77280.1"/>
    </source>
</evidence>
<dbReference type="PATRIC" id="fig|1121477.3.peg.374"/>
<name>A0A0F5L4Y2_9HYPH</name>
<evidence type="ECO:0000256" key="1">
    <source>
        <dbReference type="ARBA" id="ARBA00004429"/>
    </source>
</evidence>
<comment type="catalytic activity">
    <reaction evidence="15">
        <text>L-tyrosyl-[protein] + ATP = O-phospho-L-tyrosyl-[protein] + ADP + H(+)</text>
        <dbReference type="Rhea" id="RHEA:10596"/>
        <dbReference type="Rhea" id="RHEA-COMP:10136"/>
        <dbReference type="Rhea" id="RHEA-COMP:20101"/>
        <dbReference type="ChEBI" id="CHEBI:15378"/>
        <dbReference type="ChEBI" id="CHEBI:30616"/>
        <dbReference type="ChEBI" id="CHEBI:46858"/>
        <dbReference type="ChEBI" id="CHEBI:61978"/>
        <dbReference type="ChEBI" id="CHEBI:456216"/>
        <dbReference type="EC" id="2.7.10.2"/>
    </reaction>
</comment>
<evidence type="ECO:0000313" key="21">
    <source>
        <dbReference type="EMBL" id="SHE64487.1"/>
    </source>
</evidence>
<keyword evidence="5" id="KW-1003">Cell membrane</keyword>
<reference evidence="21 23" key="2">
    <citation type="submission" date="2016-11" db="EMBL/GenBank/DDBJ databases">
        <authorList>
            <person name="Jaros S."/>
            <person name="Januszkiewicz K."/>
            <person name="Wedrychowicz H."/>
        </authorList>
    </citation>
    <scope>NUCLEOTIDE SEQUENCE [LARGE SCALE GENOMIC DNA]</scope>
    <source>
        <strain evidence="21 23">DSM 17137</strain>
    </source>
</reference>
<evidence type="ECO:0000256" key="9">
    <source>
        <dbReference type="ARBA" id="ARBA00022741"/>
    </source>
</evidence>
<feature type="domain" description="Polysaccharide chain length determinant N-terminal" evidence="17">
    <location>
        <begin position="5"/>
        <end position="94"/>
    </location>
</feature>
<dbReference type="GO" id="GO:0004713">
    <property type="term" value="F:protein tyrosine kinase activity"/>
    <property type="evidence" value="ECO:0007669"/>
    <property type="project" value="TreeGrafter"/>
</dbReference>
<dbReference type="SUPFAM" id="SSF52540">
    <property type="entry name" value="P-loop containing nucleoside triphosphate hydrolases"/>
    <property type="match status" value="1"/>
</dbReference>
<comment type="similarity">
    <text evidence="2">Belongs to the CpsD/CapB family.</text>
</comment>
<dbReference type="Pfam" id="PF13807">
    <property type="entry name" value="GNVR"/>
    <property type="match status" value="1"/>
</dbReference>